<protein>
    <submittedName>
        <fullName evidence="2">Uncharacterized protein</fullName>
    </submittedName>
</protein>
<organism evidence="2 3">
    <name type="scientific">Lignipirellula cremea</name>
    <dbReference type="NCBI Taxonomy" id="2528010"/>
    <lineage>
        <taxon>Bacteria</taxon>
        <taxon>Pseudomonadati</taxon>
        <taxon>Planctomycetota</taxon>
        <taxon>Planctomycetia</taxon>
        <taxon>Pirellulales</taxon>
        <taxon>Pirellulaceae</taxon>
        <taxon>Lignipirellula</taxon>
    </lineage>
</organism>
<dbReference type="EMBL" id="CP036433">
    <property type="protein sequence ID" value="QDU96200.1"/>
    <property type="molecule type" value="Genomic_DNA"/>
</dbReference>
<evidence type="ECO:0000313" key="3">
    <source>
        <dbReference type="Proteomes" id="UP000317648"/>
    </source>
</evidence>
<dbReference type="InterPro" id="IPR017853">
    <property type="entry name" value="GH"/>
</dbReference>
<feature type="signal peptide" evidence="1">
    <location>
        <begin position="1"/>
        <end position="25"/>
    </location>
</feature>
<proteinExistence type="predicted"/>
<dbReference type="SUPFAM" id="SSF51445">
    <property type="entry name" value="(Trans)glycosidases"/>
    <property type="match status" value="1"/>
</dbReference>
<sequence length="1124" mass="123481" precursor="true">MPNQYLPRMMTAVALLLLGTQAAQAIEPVSLIPGDEKQALQQWSFDHGAEFPGAKGGLTLSDETYHDQPVLRLHGDFTGGGQYVQAMTSLPDTPIDTLSFWVNVPSGVQGLTARLIDGSGQCHQLKLKTNDKGGWQKIVLPVEEYFRKMGTGAALDLTSQYQKWSGANDGRWHQPGKKLVVLWGRQGGLESDVLFSDVVLYPQAPTTKIQQTISLDELLQAGEVDWNYNAGSEFKGGKGGLEVVAADLPDHPHALRLHADFTGGGAYVGMNKSLEHLEVQAITGLRFKLRSTTCTQYGLRLIDSTGQVHQRVGRKLVNDGKWHEVVIEPEEIAGGEHWGGAKDGKWHGPIKLVDILLNTRSDKEKQPDLLLTDIRADVVLEAKAQPAALAEGFDAAEQLGEAWRTTGKVDLAPNGYSDTKQSLRLQRSLEDLAQPTAAAGPAFPVNGGSWKISYAWRSDLHSPDNSYQGAVMLEVLDQAGNRLDRLPIGIGFGKHDWQAAAANVSLPQNAAQARFLVDLRKTYGEFRIDELSAARLSVQPVQRRIERILIASPATGNLFQPGETVSFQVTVETIRPLPTTHQQLHYRLLDFTGADQLSPQQTTMTPQPRDKGRFVYLADITLPADQVAVGKFYELHVRPAPELGEDVSEFSGLAVLPTAASKAYRPEQIPFTIRNWDSRSTMYMRLADRLGFRLLGVWGGWSSQPPCKAHLPGLEVVQELGDKWVTGTPASQVEREGFAKYSEESLRQGMKNFLDAYADKGLGMIALGNEPHGTGQKVLDNVRAYRAVYETVKAYDPEIHVIGTSVEPNEEYFKAGYQNYLDSYDFHIYEHYTKVRKQMGEYRALMKKYNAVKPLHSTELGLNSQGQTRLAVARELIKKSTVFFAEGGATVSWFTIMYPDPKGVARGQFGDAHCMFDCKYNLYNPRLDAVVMHALLNSICVKTFTTEKQYPDGVQAFLFRDDQDQCLQVLWCDEQSTPAMIPLPGVKSVELVRIDGSREQLDASGGGVTLTLSEDPVMLLYEGQQPLAESLGAPAITLPQPLAPLHAGQTTTFIVSGEGLTADSLAVRGPALWKTTQRATVPGQVEVSVTPPAGANDLRPRFQIQQKPGGNVTGELTVQAELAP</sequence>
<evidence type="ECO:0000313" key="2">
    <source>
        <dbReference type="EMBL" id="QDU96200.1"/>
    </source>
</evidence>
<dbReference type="OrthoDB" id="9776971at2"/>
<evidence type="ECO:0000256" key="1">
    <source>
        <dbReference type="SAM" id="SignalP"/>
    </source>
</evidence>
<dbReference type="Proteomes" id="UP000317648">
    <property type="component" value="Chromosome"/>
</dbReference>
<dbReference type="Gene3D" id="2.60.120.260">
    <property type="entry name" value="Galactose-binding domain-like"/>
    <property type="match status" value="1"/>
</dbReference>
<name>A0A518DWI7_9BACT</name>
<dbReference type="RefSeq" id="WP_145054860.1">
    <property type="nucleotide sequence ID" value="NZ_CP036433.1"/>
</dbReference>
<feature type="chain" id="PRO_5021986201" evidence="1">
    <location>
        <begin position="26"/>
        <end position="1124"/>
    </location>
</feature>
<accession>A0A518DWI7</accession>
<dbReference type="Gene3D" id="3.20.20.80">
    <property type="entry name" value="Glycosidases"/>
    <property type="match status" value="1"/>
</dbReference>
<dbReference type="AlphaFoldDB" id="A0A518DWI7"/>
<gene>
    <name evidence="2" type="ORF">Pla8534_40190</name>
</gene>
<keyword evidence="3" id="KW-1185">Reference proteome</keyword>
<reference evidence="2 3" key="1">
    <citation type="submission" date="2019-02" db="EMBL/GenBank/DDBJ databases">
        <title>Deep-cultivation of Planctomycetes and their phenomic and genomic characterization uncovers novel biology.</title>
        <authorList>
            <person name="Wiegand S."/>
            <person name="Jogler M."/>
            <person name="Boedeker C."/>
            <person name="Pinto D."/>
            <person name="Vollmers J."/>
            <person name="Rivas-Marin E."/>
            <person name="Kohn T."/>
            <person name="Peeters S.H."/>
            <person name="Heuer A."/>
            <person name="Rast P."/>
            <person name="Oberbeckmann S."/>
            <person name="Bunk B."/>
            <person name="Jeske O."/>
            <person name="Meyerdierks A."/>
            <person name="Storesund J.E."/>
            <person name="Kallscheuer N."/>
            <person name="Luecker S."/>
            <person name="Lage O.M."/>
            <person name="Pohl T."/>
            <person name="Merkel B.J."/>
            <person name="Hornburger P."/>
            <person name="Mueller R.-W."/>
            <person name="Bruemmer F."/>
            <person name="Labrenz M."/>
            <person name="Spormann A.M."/>
            <person name="Op den Camp H."/>
            <person name="Overmann J."/>
            <person name="Amann R."/>
            <person name="Jetten M.S.M."/>
            <person name="Mascher T."/>
            <person name="Medema M.H."/>
            <person name="Devos D.P."/>
            <person name="Kaster A.-K."/>
            <person name="Ovreas L."/>
            <person name="Rohde M."/>
            <person name="Galperin M.Y."/>
            <person name="Jogler C."/>
        </authorList>
    </citation>
    <scope>NUCLEOTIDE SEQUENCE [LARGE SCALE GENOMIC DNA]</scope>
    <source>
        <strain evidence="2 3">Pla85_3_4</strain>
    </source>
</reference>
<dbReference type="KEGG" id="lcre:Pla8534_40190"/>
<keyword evidence="1" id="KW-0732">Signal</keyword>